<dbReference type="GO" id="GO:0006508">
    <property type="term" value="P:proteolysis"/>
    <property type="evidence" value="ECO:0007669"/>
    <property type="project" value="InterPro"/>
</dbReference>
<sequence length="220" mass="24150">MDFPTRQINIKSRGEIIRGICDFVFSYITILLHLAYSSTCPFVVTACGQALASGGVVVNMSALGRGCHDWINVSSTSTYAYVDTKSKQLWIEILRETLEHGLALRLWTNYLYLTVGSTLSNTDVSDKTFQYDLQIFNYAIKSGTSISTPHLSGVAVLLNATHPTWSPAAIKSAILTTADAIMLDELLEPTLYFTKGAGHVNPNKAVDPGLIYDITDDDYI</sequence>
<evidence type="ECO:0000313" key="7">
    <source>
        <dbReference type="Proteomes" id="UP000734854"/>
    </source>
</evidence>
<proteinExistence type="inferred from homology"/>
<evidence type="ECO:0000256" key="3">
    <source>
        <dbReference type="PROSITE-ProRule" id="PRU01240"/>
    </source>
</evidence>
<reference evidence="6 7" key="1">
    <citation type="submission" date="2020-08" db="EMBL/GenBank/DDBJ databases">
        <title>Plant Genome Project.</title>
        <authorList>
            <person name="Zhang R.-G."/>
        </authorList>
    </citation>
    <scope>NUCLEOTIDE SEQUENCE [LARGE SCALE GENOMIC DNA]</scope>
    <source>
        <tissue evidence="6">Rhizome</tissue>
    </source>
</reference>
<evidence type="ECO:0000256" key="2">
    <source>
        <dbReference type="ARBA" id="ARBA00022729"/>
    </source>
</evidence>
<comment type="caution">
    <text evidence="3">Lacks conserved residue(s) required for the propagation of feature annotation.</text>
</comment>
<evidence type="ECO:0000256" key="4">
    <source>
        <dbReference type="SAM" id="Phobius"/>
    </source>
</evidence>
<keyword evidence="4" id="KW-0812">Transmembrane</keyword>
<feature type="domain" description="Peptidase S8/S53" evidence="5">
    <location>
        <begin position="123"/>
        <end position="184"/>
    </location>
</feature>
<feature type="transmembrane region" description="Helical" evidence="4">
    <location>
        <begin position="16"/>
        <end position="36"/>
    </location>
</feature>
<comment type="similarity">
    <text evidence="1 3">Belongs to the peptidase S8 family.</text>
</comment>
<organism evidence="6 7">
    <name type="scientific">Zingiber officinale</name>
    <name type="common">Ginger</name>
    <name type="synonym">Amomum zingiber</name>
    <dbReference type="NCBI Taxonomy" id="94328"/>
    <lineage>
        <taxon>Eukaryota</taxon>
        <taxon>Viridiplantae</taxon>
        <taxon>Streptophyta</taxon>
        <taxon>Embryophyta</taxon>
        <taxon>Tracheophyta</taxon>
        <taxon>Spermatophyta</taxon>
        <taxon>Magnoliopsida</taxon>
        <taxon>Liliopsida</taxon>
        <taxon>Zingiberales</taxon>
        <taxon>Zingiberaceae</taxon>
        <taxon>Zingiber</taxon>
    </lineage>
</organism>
<dbReference type="PROSITE" id="PS51892">
    <property type="entry name" value="SUBTILASE"/>
    <property type="match status" value="1"/>
</dbReference>
<dbReference type="InterPro" id="IPR036852">
    <property type="entry name" value="Peptidase_S8/S53_dom_sf"/>
</dbReference>
<protein>
    <recommendedName>
        <fullName evidence="5">Peptidase S8/S53 domain-containing protein</fullName>
    </recommendedName>
</protein>
<dbReference type="InterPro" id="IPR000209">
    <property type="entry name" value="Peptidase_S8/S53_dom"/>
</dbReference>
<keyword evidence="7" id="KW-1185">Reference proteome</keyword>
<evidence type="ECO:0000259" key="5">
    <source>
        <dbReference type="Pfam" id="PF00082"/>
    </source>
</evidence>
<dbReference type="Gene3D" id="3.40.50.200">
    <property type="entry name" value="Peptidase S8/S53 domain"/>
    <property type="match status" value="1"/>
</dbReference>
<keyword evidence="4" id="KW-0472">Membrane</keyword>
<evidence type="ECO:0000313" key="6">
    <source>
        <dbReference type="EMBL" id="KAG6494538.1"/>
    </source>
</evidence>
<dbReference type="GO" id="GO:0004252">
    <property type="term" value="F:serine-type endopeptidase activity"/>
    <property type="evidence" value="ECO:0007669"/>
    <property type="project" value="InterPro"/>
</dbReference>
<keyword evidence="4" id="KW-1133">Transmembrane helix</keyword>
<evidence type="ECO:0000256" key="1">
    <source>
        <dbReference type="ARBA" id="ARBA00011073"/>
    </source>
</evidence>
<dbReference type="AlphaFoldDB" id="A0A8J5KXR7"/>
<dbReference type="Pfam" id="PF00082">
    <property type="entry name" value="Peptidase_S8"/>
    <property type="match status" value="1"/>
</dbReference>
<dbReference type="Proteomes" id="UP000734854">
    <property type="component" value="Unassembled WGS sequence"/>
</dbReference>
<gene>
    <name evidence="6" type="ORF">ZIOFF_049576</name>
</gene>
<dbReference type="PANTHER" id="PTHR10795">
    <property type="entry name" value="PROPROTEIN CONVERTASE SUBTILISIN/KEXIN"/>
    <property type="match status" value="1"/>
</dbReference>
<dbReference type="SUPFAM" id="SSF52743">
    <property type="entry name" value="Subtilisin-like"/>
    <property type="match status" value="1"/>
</dbReference>
<comment type="caution">
    <text evidence="6">The sequence shown here is derived from an EMBL/GenBank/DDBJ whole genome shotgun (WGS) entry which is preliminary data.</text>
</comment>
<dbReference type="EMBL" id="JACMSC010000013">
    <property type="protein sequence ID" value="KAG6494538.1"/>
    <property type="molecule type" value="Genomic_DNA"/>
</dbReference>
<name>A0A8J5KXR7_ZINOF</name>
<accession>A0A8J5KXR7</accession>
<keyword evidence="2" id="KW-0732">Signal</keyword>
<dbReference type="InterPro" id="IPR045051">
    <property type="entry name" value="SBT"/>
</dbReference>